<dbReference type="InterPro" id="IPR000627">
    <property type="entry name" value="Intradiol_dOase_C"/>
</dbReference>
<dbReference type="InterPro" id="IPR007535">
    <property type="entry name" value="Catechol_dOase_N"/>
</dbReference>
<dbReference type="Pfam" id="PF00775">
    <property type="entry name" value="Dioxygenase_C"/>
    <property type="match status" value="1"/>
</dbReference>
<evidence type="ECO:0000259" key="6">
    <source>
        <dbReference type="Pfam" id="PF04444"/>
    </source>
</evidence>
<dbReference type="GO" id="GO:0018576">
    <property type="term" value="F:catechol 1,2-dioxygenase activity"/>
    <property type="evidence" value="ECO:0007669"/>
    <property type="project" value="InterPro"/>
</dbReference>
<dbReference type="RefSeq" id="XP_014174258.1">
    <property type="nucleotide sequence ID" value="XM_014318783.1"/>
</dbReference>
<dbReference type="AlphaFoldDB" id="F0XCU2"/>
<dbReference type="Pfam" id="PF02515">
    <property type="entry name" value="CoA_transf_3"/>
    <property type="match status" value="1"/>
</dbReference>
<dbReference type="Gene3D" id="2.60.130.10">
    <property type="entry name" value="Aromatic compound dioxygenase"/>
    <property type="match status" value="1"/>
</dbReference>
<dbReference type="PANTHER" id="PTHR48229:SF1">
    <property type="entry name" value="ALPHA METHYLACYL-COA RACEMASE-RELATED"/>
    <property type="match status" value="1"/>
</dbReference>
<name>F0XCU2_GROCL</name>
<organism evidence="8">
    <name type="scientific">Grosmannia clavigera (strain kw1407 / UAMH 11150)</name>
    <name type="common">Blue stain fungus</name>
    <name type="synonym">Graphiocladiella clavigera</name>
    <dbReference type="NCBI Taxonomy" id="655863"/>
    <lineage>
        <taxon>Eukaryota</taxon>
        <taxon>Fungi</taxon>
        <taxon>Dikarya</taxon>
        <taxon>Ascomycota</taxon>
        <taxon>Pezizomycotina</taxon>
        <taxon>Sordariomycetes</taxon>
        <taxon>Sordariomycetidae</taxon>
        <taxon>Ophiostomatales</taxon>
        <taxon>Ophiostomataceae</taxon>
        <taxon>Leptographium</taxon>
    </lineage>
</organism>
<evidence type="ECO:0000256" key="1">
    <source>
        <dbReference type="ARBA" id="ARBA00001965"/>
    </source>
</evidence>
<evidence type="ECO:0000313" key="8">
    <source>
        <dbReference type="Proteomes" id="UP000007796"/>
    </source>
</evidence>
<dbReference type="SUPFAM" id="SSF89796">
    <property type="entry name" value="CoA-transferase family III (CaiB/BaiF)"/>
    <property type="match status" value="2"/>
</dbReference>
<evidence type="ECO:0000313" key="7">
    <source>
        <dbReference type="EMBL" id="EFX04776.1"/>
    </source>
</evidence>
<dbReference type="EMBL" id="GL629765">
    <property type="protein sequence ID" value="EFX04776.1"/>
    <property type="molecule type" value="Genomic_DNA"/>
</dbReference>
<sequence length="684" mass="76361">MSANLYRTKRPEQYYHIHGSLEASTTLRMIGLEPFRPDLTEHKDIVDTIESHVEKYTIEELEELNAKHTQAGVPAFKHEEFLLTPHVRPNLLHMILELCRIVAGPTMGRILAEYGADVLKITSPNLSDVPFFQVDGNMGKHAANIDLKTVEGKRLFEELVQDVDVVLDGYRPGALSRLGYGTQFMTELAKKRGHGVVYVNENCFGYEGEWASRPGWQQIADCVTGLAWEQGKFMGIDEPIVPPFPISDYGTGCIGAIAALTGLYNRATIGGSWHGMASLMQYDLLLFKAGLYPADVQASLRKSAGESLSQMRHSHSVDQISGAALLSMQKNYPDSKDISNGAIGAEKVGGTLGQEFTEHVIHAMGPKTNPRLRQVMSSFIQHIHDFAREVQLTTDEWMLAVQVLNEAGKMSNEKRNEGQLVCDVIGLESLVDDITYQQAVRTAQPLTQTAILGPFWRSDTPVRENGTTISFNTPKDGKTAYMFGKITSADTGKGIPNAVVDVWQASTNGLYEQQDDDQCEHNLRGKFITDAEGRYSFYCLRPTPYPVEAKGHNHWQRLKSEPDHIVEISDHTAHLVLIALCKDPGTRQDAMKVIANFDVAEQNRPLSENSTCSTKRKVRDDDVMVCEQCTKIYTEDENSDTACNFHSGQLEPDYDGEVWCDHDEDSHGIIDSDELRREYPEGYI</sequence>
<comment type="similarity">
    <text evidence="2">Belongs to the CoA-transferase III family.</text>
</comment>
<dbReference type="HOGENOM" id="CLU_402266_0_0_1"/>
<feature type="domain" description="Intradiol ring-cleavage dioxygenases" evidence="5">
    <location>
        <begin position="453"/>
        <end position="552"/>
    </location>
</feature>
<gene>
    <name evidence="7" type="ORF">CMQ_1704</name>
</gene>
<evidence type="ECO:0000256" key="3">
    <source>
        <dbReference type="ARBA" id="ARBA00022723"/>
    </source>
</evidence>
<reference evidence="7 8" key="1">
    <citation type="journal article" date="2011" name="Proc. Natl. Acad. Sci. U.S.A.">
        <title>Genome and transcriptome analyses of the mountain pine beetle-fungal symbiont Grosmannia clavigera, a lodgepole pine pathogen.</title>
        <authorList>
            <person name="DiGuistini S."/>
            <person name="Wang Y."/>
            <person name="Liao N.Y."/>
            <person name="Taylor G."/>
            <person name="Tanguay P."/>
            <person name="Feau N."/>
            <person name="Henrissat B."/>
            <person name="Chan S.K."/>
            <person name="Hesse-Orce U."/>
            <person name="Alamouti S.M."/>
            <person name="Tsui C.K.M."/>
            <person name="Docking R.T."/>
            <person name="Levasseur A."/>
            <person name="Haridas S."/>
            <person name="Robertson G."/>
            <person name="Birol I."/>
            <person name="Holt R.A."/>
            <person name="Marra M.A."/>
            <person name="Hamelin R.C."/>
            <person name="Hirst M."/>
            <person name="Jones S.J.M."/>
            <person name="Bohlmann J."/>
            <person name="Breuil C."/>
        </authorList>
    </citation>
    <scope>NUCLEOTIDE SEQUENCE [LARGE SCALE GENOMIC DNA]</scope>
    <source>
        <strain evidence="8">kw1407 / UAMH 11150</strain>
    </source>
</reference>
<dbReference type="eggNOG" id="KOG3957">
    <property type="taxonomic scope" value="Eukaryota"/>
</dbReference>
<dbReference type="InParanoid" id="F0XCU2"/>
<evidence type="ECO:0000256" key="2">
    <source>
        <dbReference type="ARBA" id="ARBA00008383"/>
    </source>
</evidence>
<dbReference type="PANTHER" id="PTHR48229">
    <property type="entry name" value="CAIB/BAIF FAMILY ENZYME (AFU_ORTHOLOGUE AFUA_1G05360)-RELATED"/>
    <property type="match status" value="1"/>
</dbReference>
<dbReference type="InterPro" id="IPR015889">
    <property type="entry name" value="Intradiol_dOase_core"/>
</dbReference>
<dbReference type="InterPro" id="IPR003673">
    <property type="entry name" value="CoA-Trfase_fam_III"/>
</dbReference>
<dbReference type="SUPFAM" id="SSF49482">
    <property type="entry name" value="Aromatic compound dioxygenase"/>
    <property type="match status" value="1"/>
</dbReference>
<proteinExistence type="inferred from homology"/>
<keyword evidence="3" id="KW-0479">Metal-binding</keyword>
<dbReference type="STRING" id="655863.F0XCU2"/>
<accession>F0XCU2</accession>
<feature type="domain" description="Catechol dioxygenase N-terminal" evidence="6">
    <location>
        <begin position="369"/>
        <end position="439"/>
    </location>
</feature>
<dbReference type="GO" id="GO:0009712">
    <property type="term" value="P:catechol-containing compound metabolic process"/>
    <property type="evidence" value="ECO:0007669"/>
    <property type="project" value="InterPro"/>
</dbReference>
<keyword evidence="8" id="KW-1185">Reference proteome</keyword>
<dbReference type="Gene3D" id="3.40.50.10540">
    <property type="entry name" value="Crotonobetainyl-coa:carnitine coa-transferase, domain 1"/>
    <property type="match status" value="1"/>
</dbReference>
<evidence type="ECO:0000256" key="4">
    <source>
        <dbReference type="ARBA" id="ARBA00023004"/>
    </source>
</evidence>
<protein>
    <submittedName>
        <fullName evidence="7">Caib baif family enzyme</fullName>
    </submittedName>
</protein>
<dbReference type="InterPro" id="IPR052985">
    <property type="entry name" value="CoA-trans_III_biosynth/detox"/>
</dbReference>
<dbReference type="GO" id="GO:0008199">
    <property type="term" value="F:ferric iron binding"/>
    <property type="evidence" value="ECO:0007669"/>
    <property type="project" value="InterPro"/>
</dbReference>
<dbReference type="OrthoDB" id="2308815at2759"/>
<dbReference type="InterPro" id="IPR023606">
    <property type="entry name" value="CoA-Trfase_III_dom_1_sf"/>
</dbReference>
<dbReference type="Pfam" id="PF04444">
    <property type="entry name" value="Dioxygenase_N"/>
    <property type="match status" value="1"/>
</dbReference>
<evidence type="ECO:0000259" key="5">
    <source>
        <dbReference type="Pfam" id="PF00775"/>
    </source>
</evidence>
<keyword evidence="4" id="KW-0408">Iron</keyword>
<comment type="cofactor">
    <cofactor evidence="1">
        <name>Fe(3+)</name>
        <dbReference type="ChEBI" id="CHEBI:29034"/>
    </cofactor>
</comment>
<dbReference type="Proteomes" id="UP000007796">
    <property type="component" value="Unassembled WGS sequence"/>
</dbReference>
<dbReference type="GeneID" id="25974612"/>